<comment type="caution">
    <text evidence="7">The sequence shown here is derived from an EMBL/GenBank/DDBJ whole genome shotgun (WGS) entry which is preliminary data.</text>
</comment>
<dbReference type="PANTHER" id="PTHR11042:SF190">
    <property type="entry name" value="MITOSIS INHIBITOR PROTEIN KINASE MIK1"/>
    <property type="match status" value="1"/>
</dbReference>
<dbReference type="GO" id="GO:0005524">
    <property type="term" value="F:ATP binding"/>
    <property type="evidence" value="ECO:0007669"/>
    <property type="project" value="UniProtKB-KW"/>
</dbReference>
<accession>A0A1J9QSR5</accession>
<dbReference type="GO" id="GO:0110031">
    <property type="term" value="P:negative regulation of G2/MI transition of meiotic cell cycle"/>
    <property type="evidence" value="ECO:0007669"/>
    <property type="project" value="TreeGrafter"/>
</dbReference>
<dbReference type="OrthoDB" id="4062651at2759"/>
<sequence>MQASPFLAGWSAPAPASASKHPFLHQTMSVSNFRDDRPWDWPARSPPSPSASSSTSSASRSMTPTSKNPWASSVSVVSPDSASSCGSPPRILPCPTPPSLSCNVTPTTSRCATPVAPQPLSGAKPSFITMGSPAPSSPTDDARQQQKKSSDLVPMPTPTPNPFRESIGQGVSLAPLFNATITPALEKQYVHRESPTLISRQGWERTTGQRAYTWALGNSRTALLFLMCDDIAAWRRASFYWLEDSKLPFQEADLEGIATNPKKVVENQWRVLTRELPQNGQHTDYHPRDFVPLKQVSVITHLGSEKKAVDKVRWMGDDNGRVYVRKCFTFERHAEKLGLLSQIQKLKTLEHPNVAKVVCSYAQGATVGLVTMPAQLALDEYLRHPMAGARPGLLLAWINDLTQALAYINNMDMMHQAIRPNKILLDGPRILFSAFGISTDGLSISPRGSPRSYPPLPNNNSMRPLSEAAYIYAAPEVAARQGQGHRYRTSADIFSLGCVFLEMLTVAKGQTVSNLRGYRSQFSRDQSFHANLDRVTSWRKLLSGLSSGHRESRTNSGINNGTQALKGAAPISTVESRKEDEAAEYQMLEWVGVMMNAESAKRPKIRRLAAAMKRLDETRTVRRRRSFDAGDAAHVPPTAPTPIAASLVPPGGATLDSIRRRWGSMAEKGPVTEGNLISY</sequence>
<dbReference type="PANTHER" id="PTHR11042">
    <property type="entry name" value="EUKARYOTIC TRANSLATION INITIATION FACTOR 2-ALPHA KINASE EIF2-ALPHA KINASE -RELATED"/>
    <property type="match status" value="1"/>
</dbReference>
<feature type="compositionally biased region" description="Basic and acidic residues" evidence="5">
    <location>
        <begin position="140"/>
        <end position="150"/>
    </location>
</feature>
<reference evidence="7 8" key="1">
    <citation type="submission" date="2016-10" db="EMBL/GenBank/DDBJ databases">
        <title>Proteomics and genomics reveal pathogen-plant mechanisms compatible with a hemibiotrophic lifestyle of Diplodia corticola.</title>
        <authorList>
            <person name="Fernandes I."/>
            <person name="De Jonge R."/>
            <person name="Van De Peer Y."/>
            <person name="Devreese B."/>
            <person name="Alves A."/>
            <person name="Esteves A.C."/>
        </authorList>
    </citation>
    <scope>NUCLEOTIDE SEQUENCE [LARGE SCALE GENOMIC DNA]</scope>
    <source>
        <strain evidence="7 8">CBS 112549</strain>
    </source>
</reference>
<keyword evidence="2" id="KW-0547">Nucleotide-binding</keyword>
<feature type="domain" description="Protein kinase" evidence="6">
    <location>
        <begin position="296"/>
        <end position="615"/>
    </location>
</feature>
<feature type="compositionally biased region" description="Low complexity" evidence="5">
    <location>
        <begin position="50"/>
        <end position="89"/>
    </location>
</feature>
<dbReference type="Proteomes" id="UP000183809">
    <property type="component" value="Unassembled WGS sequence"/>
</dbReference>
<dbReference type="InterPro" id="IPR011009">
    <property type="entry name" value="Kinase-like_dom_sf"/>
</dbReference>
<dbReference type="EMBL" id="MNUE01000042">
    <property type="protein sequence ID" value="OJD31998.1"/>
    <property type="molecule type" value="Genomic_DNA"/>
</dbReference>
<evidence type="ECO:0000256" key="3">
    <source>
        <dbReference type="ARBA" id="ARBA00022777"/>
    </source>
</evidence>
<dbReference type="PROSITE" id="PS50011">
    <property type="entry name" value="PROTEIN_KINASE_DOM"/>
    <property type="match status" value="1"/>
</dbReference>
<dbReference type="GeneID" id="31016124"/>
<dbReference type="GO" id="GO:0005737">
    <property type="term" value="C:cytoplasm"/>
    <property type="evidence" value="ECO:0007669"/>
    <property type="project" value="TreeGrafter"/>
</dbReference>
<gene>
    <name evidence="7" type="ORF">BKCO1_420001</name>
</gene>
<protein>
    <submittedName>
        <fullName evidence="7">Platelet glycoprotein ib alpha chain</fullName>
    </submittedName>
</protein>
<evidence type="ECO:0000313" key="8">
    <source>
        <dbReference type="Proteomes" id="UP000183809"/>
    </source>
</evidence>
<dbReference type="SMART" id="SM00220">
    <property type="entry name" value="S_TKc"/>
    <property type="match status" value="1"/>
</dbReference>
<feature type="region of interest" description="Disordered" evidence="5">
    <location>
        <begin position="548"/>
        <end position="575"/>
    </location>
</feature>
<evidence type="ECO:0000256" key="2">
    <source>
        <dbReference type="ARBA" id="ARBA00022741"/>
    </source>
</evidence>
<feature type="compositionally biased region" description="Polar residues" evidence="5">
    <location>
        <begin position="554"/>
        <end position="563"/>
    </location>
</feature>
<dbReference type="GO" id="GO:0005634">
    <property type="term" value="C:nucleus"/>
    <property type="evidence" value="ECO:0007669"/>
    <property type="project" value="TreeGrafter"/>
</dbReference>
<keyword evidence="8" id="KW-1185">Reference proteome</keyword>
<dbReference type="AlphaFoldDB" id="A0A1J9QSR5"/>
<evidence type="ECO:0000256" key="5">
    <source>
        <dbReference type="SAM" id="MobiDB-lite"/>
    </source>
</evidence>
<evidence type="ECO:0000313" key="7">
    <source>
        <dbReference type="EMBL" id="OJD31998.1"/>
    </source>
</evidence>
<dbReference type="InterPro" id="IPR050339">
    <property type="entry name" value="CC_SR_Kinase"/>
</dbReference>
<dbReference type="STRING" id="236234.A0A1J9QSR5"/>
<evidence type="ECO:0000256" key="4">
    <source>
        <dbReference type="ARBA" id="ARBA00022840"/>
    </source>
</evidence>
<evidence type="ECO:0000259" key="6">
    <source>
        <dbReference type="PROSITE" id="PS50011"/>
    </source>
</evidence>
<keyword evidence="4" id="KW-0067">ATP-binding</keyword>
<dbReference type="InterPro" id="IPR000719">
    <property type="entry name" value="Prot_kinase_dom"/>
</dbReference>
<dbReference type="Pfam" id="PF00069">
    <property type="entry name" value="Pkinase"/>
    <property type="match status" value="1"/>
</dbReference>
<proteinExistence type="predicted"/>
<evidence type="ECO:0000256" key="1">
    <source>
        <dbReference type="ARBA" id="ARBA00022679"/>
    </source>
</evidence>
<feature type="compositionally biased region" description="Polar residues" evidence="5">
    <location>
        <begin position="99"/>
        <end position="111"/>
    </location>
</feature>
<keyword evidence="1" id="KW-0808">Transferase</keyword>
<dbReference type="RefSeq" id="XP_020128258.1">
    <property type="nucleotide sequence ID" value="XM_020275863.1"/>
</dbReference>
<dbReference type="GO" id="GO:0004713">
    <property type="term" value="F:protein tyrosine kinase activity"/>
    <property type="evidence" value="ECO:0007669"/>
    <property type="project" value="TreeGrafter"/>
</dbReference>
<keyword evidence="3" id="KW-0418">Kinase</keyword>
<dbReference type="SUPFAM" id="SSF56112">
    <property type="entry name" value="Protein kinase-like (PK-like)"/>
    <property type="match status" value="1"/>
</dbReference>
<organism evidence="7 8">
    <name type="scientific">Diplodia corticola</name>
    <dbReference type="NCBI Taxonomy" id="236234"/>
    <lineage>
        <taxon>Eukaryota</taxon>
        <taxon>Fungi</taxon>
        <taxon>Dikarya</taxon>
        <taxon>Ascomycota</taxon>
        <taxon>Pezizomycotina</taxon>
        <taxon>Dothideomycetes</taxon>
        <taxon>Dothideomycetes incertae sedis</taxon>
        <taxon>Botryosphaeriales</taxon>
        <taxon>Botryosphaeriaceae</taxon>
        <taxon>Diplodia</taxon>
    </lineage>
</organism>
<dbReference type="Gene3D" id="1.10.510.10">
    <property type="entry name" value="Transferase(Phosphotransferase) domain 1"/>
    <property type="match status" value="1"/>
</dbReference>
<feature type="region of interest" description="Disordered" evidence="5">
    <location>
        <begin position="1"/>
        <end position="167"/>
    </location>
</feature>
<name>A0A1J9QSR5_9PEZI</name>